<dbReference type="EMBL" id="JBICYV010000015">
    <property type="protein sequence ID" value="MFG3014234.1"/>
    <property type="molecule type" value="Genomic_DNA"/>
</dbReference>
<name>A0ABW7BAK7_9ACTN</name>
<organism evidence="1 2">
    <name type="scientific">Streptomyces cinerochromogenes</name>
    <dbReference type="NCBI Taxonomy" id="66422"/>
    <lineage>
        <taxon>Bacteria</taxon>
        <taxon>Bacillati</taxon>
        <taxon>Actinomycetota</taxon>
        <taxon>Actinomycetes</taxon>
        <taxon>Kitasatosporales</taxon>
        <taxon>Streptomycetaceae</taxon>
        <taxon>Streptomyces</taxon>
    </lineage>
</organism>
<gene>
    <name evidence="1" type="ORF">ACGFZB_28175</name>
</gene>
<protein>
    <submittedName>
        <fullName evidence="1">Uncharacterized protein</fullName>
    </submittedName>
</protein>
<keyword evidence="2" id="KW-1185">Reference proteome</keyword>
<dbReference type="Proteomes" id="UP001604267">
    <property type="component" value="Unassembled WGS sequence"/>
</dbReference>
<reference evidence="1 2" key="1">
    <citation type="submission" date="2024-10" db="EMBL/GenBank/DDBJ databases">
        <title>The Natural Products Discovery Center: Release of the First 8490 Sequenced Strains for Exploring Actinobacteria Biosynthetic Diversity.</title>
        <authorList>
            <person name="Kalkreuter E."/>
            <person name="Kautsar S.A."/>
            <person name="Yang D."/>
            <person name="Bader C.D."/>
            <person name="Teijaro C.N."/>
            <person name="Fluegel L."/>
            <person name="Davis C.M."/>
            <person name="Simpson J.R."/>
            <person name="Lauterbach L."/>
            <person name="Steele A.D."/>
            <person name="Gui C."/>
            <person name="Meng S."/>
            <person name="Li G."/>
            <person name="Viehrig K."/>
            <person name="Ye F."/>
            <person name="Su P."/>
            <person name="Kiefer A.F."/>
            <person name="Nichols A."/>
            <person name="Cepeda A.J."/>
            <person name="Yan W."/>
            <person name="Fan B."/>
            <person name="Jiang Y."/>
            <person name="Adhikari A."/>
            <person name="Zheng C.-J."/>
            <person name="Schuster L."/>
            <person name="Cowan T.M."/>
            <person name="Smanski M.J."/>
            <person name="Chevrette M.G."/>
            <person name="De Carvalho L.P.S."/>
            <person name="Shen B."/>
        </authorList>
    </citation>
    <scope>NUCLEOTIDE SEQUENCE [LARGE SCALE GENOMIC DNA]</scope>
    <source>
        <strain evidence="1 2">NPDC048320</strain>
    </source>
</reference>
<accession>A0ABW7BAK7</accession>
<sequence>MALATVLRTLAPERADITGGLLGTLAEARTGSLVAQRPRLLAEARDLE</sequence>
<evidence type="ECO:0000313" key="1">
    <source>
        <dbReference type="EMBL" id="MFG3014234.1"/>
    </source>
</evidence>
<evidence type="ECO:0000313" key="2">
    <source>
        <dbReference type="Proteomes" id="UP001604267"/>
    </source>
</evidence>
<comment type="caution">
    <text evidence="1">The sequence shown here is derived from an EMBL/GenBank/DDBJ whole genome shotgun (WGS) entry which is preliminary data.</text>
</comment>
<proteinExistence type="predicted"/>
<dbReference type="RefSeq" id="WP_392820712.1">
    <property type="nucleotide sequence ID" value="NZ_JBICYV010000015.1"/>
</dbReference>